<dbReference type="InterPro" id="IPR035897">
    <property type="entry name" value="Toll_tir_struct_dom_sf"/>
</dbReference>
<keyword evidence="5" id="KW-1185">Reference proteome</keyword>
<keyword evidence="2" id="KW-0520">NAD</keyword>
<reference evidence="4 5" key="1">
    <citation type="submission" date="2018-10" db="EMBL/GenBank/DDBJ databases">
        <title>A high-quality apple genome assembly.</title>
        <authorList>
            <person name="Hu J."/>
        </authorList>
    </citation>
    <scope>NUCLEOTIDE SEQUENCE [LARGE SCALE GENOMIC DNA]</scope>
    <source>
        <strain evidence="5">cv. HFTH1</strain>
        <tissue evidence="4">Young leaf</tissue>
    </source>
</reference>
<proteinExistence type="predicted"/>
<accession>A0A498KFD0</accession>
<sequence>MANQPVTSSSSPPSWKYDVFLSFRGEDTRTGFTDHLYNALVNKGIKTFIDRELRRGEKIAPALLEAIEESRISLVIFSQTYASSSWCLDELNRILECRESKQQIVLPVFYKVDPSHVRKQKSNFGDKFTELVSKSGNKEKLPVWKRALAEIADLSGFPVKEGDYEVPIINDIVKESIDRLKDSHLRKKSIDHLQTTLDSNDSYKEEPFKDIQRVLRKSYDDWDDIVQQVSLDMSYKGMRQLKGFKNSAEFTSMNFRGCEFLEKIPDLSGSPNLKHLVLSDCKSLVEVDDSVGFLDKLVYLNLNGCSKLKRFATRLGLRSLEWLYLKGCTRLGSFPEIEEGKMKSLTDLDIRQSGIRELPSSIAYLTGLQRLKANECENLTGTSLHHIYGLQDLIQVHFGKCPKLVTFGNHKVKFDEVSSCNSITLALPNLFDLDLGGCNLSESDFLVPLGCWALASLDLSGNNFVSLPDCIDKFVNLMKLRLSGCRRLRKIPQVLPPSLCDLYLDDCTSLEKIPELPPMLEHLELTNCIKLSGHEVAKLKNNWLNEESERGELQVILPDNEVQKWPSYTL</sequence>
<dbReference type="AlphaFoldDB" id="A0A498KFD0"/>
<protein>
    <recommendedName>
        <fullName evidence="3">TIR domain-containing protein</fullName>
    </recommendedName>
</protein>
<dbReference type="Pfam" id="PF01582">
    <property type="entry name" value="TIR"/>
    <property type="match status" value="1"/>
</dbReference>
<dbReference type="Gene3D" id="3.80.10.10">
    <property type="entry name" value="Ribonuclease Inhibitor"/>
    <property type="match status" value="2"/>
</dbReference>
<dbReference type="SUPFAM" id="SSF52200">
    <property type="entry name" value="Toll/Interleukin receptor TIR domain"/>
    <property type="match status" value="1"/>
</dbReference>
<dbReference type="InterPro" id="IPR000157">
    <property type="entry name" value="TIR_dom"/>
</dbReference>
<dbReference type="EMBL" id="RDQH01000328">
    <property type="protein sequence ID" value="RXI06338.1"/>
    <property type="molecule type" value="Genomic_DNA"/>
</dbReference>
<dbReference type="InterPro" id="IPR058546">
    <property type="entry name" value="RPS4B/Roq1-like_LRR"/>
</dbReference>
<dbReference type="Pfam" id="PF23286">
    <property type="entry name" value="LRR_13"/>
    <property type="match status" value="1"/>
</dbReference>
<comment type="caution">
    <text evidence="4">The sequence shown here is derived from an EMBL/GenBank/DDBJ whole genome shotgun (WGS) entry which is preliminary data.</text>
</comment>
<dbReference type="PANTHER" id="PTHR11017">
    <property type="entry name" value="LEUCINE-RICH REPEAT-CONTAINING PROTEIN"/>
    <property type="match status" value="1"/>
</dbReference>
<dbReference type="PROSITE" id="PS50104">
    <property type="entry name" value="TIR"/>
    <property type="match status" value="1"/>
</dbReference>
<dbReference type="Gene3D" id="3.40.50.10140">
    <property type="entry name" value="Toll/interleukin-1 receptor homology (TIR) domain"/>
    <property type="match status" value="1"/>
</dbReference>
<evidence type="ECO:0000313" key="4">
    <source>
        <dbReference type="EMBL" id="RXI06338.1"/>
    </source>
</evidence>
<dbReference type="InterPro" id="IPR044974">
    <property type="entry name" value="Disease_R_plants"/>
</dbReference>
<dbReference type="Proteomes" id="UP000290289">
    <property type="component" value="Chromosome 2"/>
</dbReference>
<organism evidence="4 5">
    <name type="scientific">Malus domestica</name>
    <name type="common">Apple</name>
    <name type="synonym">Pyrus malus</name>
    <dbReference type="NCBI Taxonomy" id="3750"/>
    <lineage>
        <taxon>Eukaryota</taxon>
        <taxon>Viridiplantae</taxon>
        <taxon>Streptophyta</taxon>
        <taxon>Embryophyta</taxon>
        <taxon>Tracheophyta</taxon>
        <taxon>Spermatophyta</taxon>
        <taxon>Magnoliopsida</taxon>
        <taxon>eudicotyledons</taxon>
        <taxon>Gunneridae</taxon>
        <taxon>Pentapetalae</taxon>
        <taxon>rosids</taxon>
        <taxon>fabids</taxon>
        <taxon>Rosales</taxon>
        <taxon>Rosaceae</taxon>
        <taxon>Amygdaloideae</taxon>
        <taxon>Maleae</taxon>
        <taxon>Malus</taxon>
    </lineage>
</organism>
<evidence type="ECO:0000256" key="1">
    <source>
        <dbReference type="ARBA" id="ARBA00022821"/>
    </source>
</evidence>
<gene>
    <name evidence="4" type="ORF">DVH24_018380</name>
</gene>
<dbReference type="SMART" id="SM00255">
    <property type="entry name" value="TIR"/>
    <property type="match status" value="1"/>
</dbReference>
<evidence type="ECO:0000256" key="2">
    <source>
        <dbReference type="ARBA" id="ARBA00023027"/>
    </source>
</evidence>
<dbReference type="GO" id="GO:0007165">
    <property type="term" value="P:signal transduction"/>
    <property type="evidence" value="ECO:0007669"/>
    <property type="project" value="InterPro"/>
</dbReference>
<dbReference type="InterPro" id="IPR032675">
    <property type="entry name" value="LRR_dom_sf"/>
</dbReference>
<dbReference type="GO" id="GO:0006952">
    <property type="term" value="P:defense response"/>
    <property type="evidence" value="ECO:0007669"/>
    <property type="project" value="InterPro"/>
</dbReference>
<name>A0A498KFD0_MALDO</name>
<feature type="domain" description="TIR" evidence="3">
    <location>
        <begin position="15"/>
        <end position="180"/>
    </location>
</feature>
<keyword evidence="1" id="KW-0611">Plant defense</keyword>
<evidence type="ECO:0000259" key="3">
    <source>
        <dbReference type="PROSITE" id="PS50104"/>
    </source>
</evidence>
<dbReference type="PANTHER" id="PTHR11017:SF570">
    <property type="entry name" value="DISEASE RESISTANCE PROTEIN (TIR-NBS CLASS)-RELATED"/>
    <property type="match status" value="1"/>
</dbReference>
<dbReference type="SUPFAM" id="SSF52058">
    <property type="entry name" value="L domain-like"/>
    <property type="match status" value="1"/>
</dbReference>
<dbReference type="FunFam" id="3.40.50.10140:FF:000007">
    <property type="entry name" value="Disease resistance protein (TIR-NBS-LRR class)"/>
    <property type="match status" value="1"/>
</dbReference>
<evidence type="ECO:0000313" key="5">
    <source>
        <dbReference type="Proteomes" id="UP000290289"/>
    </source>
</evidence>